<dbReference type="GO" id="GO:0006355">
    <property type="term" value="P:regulation of DNA-templated transcription"/>
    <property type="evidence" value="ECO:0007669"/>
    <property type="project" value="InterPro"/>
</dbReference>
<name>A0A212AA35_9RHOB</name>
<keyword evidence="3" id="KW-1185">Reference proteome</keyword>
<dbReference type="Gene3D" id="1.10.260.40">
    <property type="entry name" value="lambda repressor-like DNA-binding domains"/>
    <property type="match status" value="1"/>
</dbReference>
<dbReference type="Proteomes" id="UP000196878">
    <property type="component" value="Unassembled WGS sequence"/>
</dbReference>
<organism evidence="2 3">
    <name type="scientific">Haematobacter genomosp. 1</name>
    <dbReference type="NCBI Taxonomy" id="366618"/>
    <lineage>
        <taxon>Bacteria</taxon>
        <taxon>Pseudomonadati</taxon>
        <taxon>Pseudomonadota</taxon>
        <taxon>Alphaproteobacteria</taxon>
        <taxon>Rhodobacterales</taxon>
        <taxon>Paracoccaceae</taxon>
        <taxon>Haematobacter</taxon>
    </lineage>
</organism>
<accession>A0A212AA35</accession>
<dbReference type="InterPro" id="IPR001387">
    <property type="entry name" value="Cro/C1-type_HTH"/>
</dbReference>
<evidence type="ECO:0000313" key="2">
    <source>
        <dbReference type="EMBL" id="OWJ76983.1"/>
    </source>
</evidence>
<reference evidence="2 3" key="1">
    <citation type="submission" date="2016-12" db="EMBL/GenBank/DDBJ databases">
        <title>Comparison of Traditional DNA-DNA Hybridization with In Silico Genomic Analysis.</title>
        <authorList>
            <person name="Nicholson A.C."/>
            <person name="Humrighouse B.W."/>
            <person name="Graziano J."/>
            <person name="Lasker B."/>
            <person name="Whitney A.M."/>
            <person name="Mcquiston J.R."/>
        </authorList>
    </citation>
    <scope>NUCLEOTIDE SEQUENCE [LARGE SCALE GENOMIC DNA]</scope>
    <source>
        <strain evidence="2 3">H2240</strain>
    </source>
</reference>
<dbReference type="GO" id="GO:0003677">
    <property type="term" value="F:DNA binding"/>
    <property type="evidence" value="ECO:0007669"/>
    <property type="project" value="InterPro"/>
</dbReference>
<evidence type="ECO:0000259" key="1">
    <source>
        <dbReference type="PROSITE" id="PS50943"/>
    </source>
</evidence>
<comment type="caution">
    <text evidence="2">The sequence shown here is derived from an EMBL/GenBank/DDBJ whole genome shotgun (WGS) entry which is preliminary data.</text>
</comment>
<gene>
    <name evidence="2" type="ORF">CDV49_12560</name>
</gene>
<protein>
    <submittedName>
        <fullName evidence="2">Transcriptional regulator</fullName>
    </submittedName>
</protein>
<dbReference type="EMBL" id="NIPW01000024">
    <property type="protein sequence ID" value="OWJ76983.1"/>
    <property type="molecule type" value="Genomic_DNA"/>
</dbReference>
<dbReference type="InterPro" id="IPR010982">
    <property type="entry name" value="Lambda_DNA-bd_dom_sf"/>
</dbReference>
<dbReference type="SUPFAM" id="SSF47413">
    <property type="entry name" value="lambda repressor-like DNA-binding domains"/>
    <property type="match status" value="1"/>
</dbReference>
<feature type="domain" description="HTH cro/C1-type" evidence="1">
    <location>
        <begin position="2"/>
        <end position="53"/>
    </location>
</feature>
<proteinExistence type="predicted"/>
<sequence length="68" mass="7083">MARAALRLGVREVAELSGVSTMTISRFENGQSGGQAETLRKLQAALEAAGVQFIPENGGGAGVRLRKV</sequence>
<dbReference type="AlphaFoldDB" id="A0A212AA35"/>
<dbReference type="OrthoDB" id="7206663at2"/>
<dbReference type="PROSITE" id="PS50943">
    <property type="entry name" value="HTH_CROC1"/>
    <property type="match status" value="1"/>
</dbReference>
<dbReference type="Pfam" id="PF13560">
    <property type="entry name" value="HTH_31"/>
    <property type="match status" value="1"/>
</dbReference>
<dbReference type="CDD" id="cd00093">
    <property type="entry name" value="HTH_XRE"/>
    <property type="match status" value="1"/>
</dbReference>
<evidence type="ECO:0000313" key="3">
    <source>
        <dbReference type="Proteomes" id="UP000196878"/>
    </source>
</evidence>